<protein>
    <submittedName>
        <fullName evidence="1">SusC/RagA family TonB-linked outer membrane protein</fullName>
    </submittedName>
</protein>
<reference evidence="1" key="1">
    <citation type="submission" date="2021-08" db="EMBL/GenBank/DDBJ databases">
        <title>Novel anaerobic bacterium isolated from sea squirt in East Sea, Republic of Korea.</title>
        <authorList>
            <person name="Nguyen T.H."/>
            <person name="Li Z."/>
            <person name="Lee Y.-J."/>
            <person name="Ko J."/>
            <person name="Kim S.-G."/>
        </authorList>
    </citation>
    <scope>NUCLEOTIDE SEQUENCE</scope>
    <source>
        <strain evidence="1">KCTC 25031</strain>
    </source>
</reference>
<proteinExistence type="predicted"/>
<gene>
    <name evidence="1" type="ORF">K4L44_01960</name>
</gene>
<evidence type="ECO:0000313" key="2">
    <source>
        <dbReference type="Proteomes" id="UP000826212"/>
    </source>
</evidence>
<name>A0AC61NGE2_9BACT</name>
<organism evidence="1 2">
    <name type="scientific">Halosquirtibacter laminarini</name>
    <dbReference type="NCBI Taxonomy" id="3374600"/>
    <lineage>
        <taxon>Bacteria</taxon>
        <taxon>Pseudomonadati</taxon>
        <taxon>Bacteroidota</taxon>
        <taxon>Bacteroidia</taxon>
        <taxon>Marinilabiliales</taxon>
        <taxon>Prolixibacteraceae</taxon>
        <taxon>Halosquirtibacter</taxon>
    </lineage>
</organism>
<dbReference type="EMBL" id="CP081303">
    <property type="protein sequence ID" value="QZE14661.1"/>
    <property type="molecule type" value="Genomic_DNA"/>
</dbReference>
<sequence length="1103" mass="122165">MRKTIINRWGISAKITSILYLMMFMLCTINSLSAQDYLISGVVKDSSGLPLPGATVVQVGTTNGTVTNVDGLFTLKVSQNSKITVSFIGLESQTLEVSNRKKFDIKLKDTAIGLNEVVAVGYGKQSRSTITSAVTKVDDKELATTPSGDALLSVQGKVPGVDIRVTTGQPGSTPKVLIRGGTSPGGGTPLYVIDGVIRDNMNDLNPEDIESMQVLKDGASASIYGARGAAGVIVINTKKGKNSNGFGNINVKYGTTVNKQARKYPFSNAHDYLWASRVAANQELDTNSKARLEDPSYGYGTGNANYSGKQGAGYGNSVSTTEFYDDLVAVNGQDYVNNLINSQGYETMIDPVTGRKLIFKDANYQDQMFRTGVINDMNVSFDGGNDKGNFYASFGALDNKGIVVGSSYDRYSAKFNGAYNIKENLKVTAGVDFQKSSALGPNNSATDRSARMPQTIRLYTDDGLPSIGEGGGSPRNILHSNYYQTQSQSKYRTTLNTSFDWEILPGLNFKPRASYYKYEYIYDFFEKYNPYVTNRPMNATHNSYEQWTLDNVLTYTKSFEKHNFDILLGQSMRSEHTFNMNGSGANAATDYVPTLNASATDDERISSTVGDVRTLSYFGRFNYNFDERYLVSASLRRDGSSRFSEKNKYAFFPSLSGGWNIHKEDFFQGTKTAEVITNLKLRASYGTAGNDNVSLSDTYGSFGTGSNYQNNTGVLQSTIGNQNLVWESTSTLDIGFDMGILNNKHTLYFDYYDKRTKDRLYGFNLPAQTGFNSIKDNIGIFQNKGFEIGINSTLINTRDFKWDLSFSFSLNRGYVLKLPENGKDKNRIGGREVWDEASKKYITVGGTAEGERIGQRWMWQADGVYMTDEEAANAPYDTQVSGSKLGQAKHAGDTKWIDRDRNDTIDTRDLAFEGYANPDKMGSIINTFNYKGFSLRTVMRYGLGHIVANGWRARMNGNARNRMGTTKDVANGNIFWADGLEPYEGYDNSQAIYPRYNSGSDYDNGYRNHMRGSPIGNGNYDNDMYVSSGNYLAFSEISLSYDFNKNSKFMQTLRIKGLNLAAGVYNLGYITAFDGLTPEHYDGKEVGTYPNPLQFNFSARFTF</sequence>
<keyword evidence="2" id="KW-1185">Reference proteome</keyword>
<evidence type="ECO:0000313" key="1">
    <source>
        <dbReference type="EMBL" id="QZE14661.1"/>
    </source>
</evidence>
<dbReference type="Proteomes" id="UP000826212">
    <property type="component" value="Chromosome"/>
</dbReference>
<accession>A0AC61NGE2</accession>